<sequence length="308" mass="34964">MLEIEERNAEEVNSTKSSDIIYNAGKDFYKGMGGELRFKAEGLFKKAKEKGISIEDIDICPAKENQAEFPGIGSVDLPAFIIKVRGRDIKSGQIVVDGKQIDYYNIYQAYVANRIEDKNIVRDERGKIIREDSRPKIRHETELFLTEWERFEIGKKIVEDKEFGLEKTITGACDRVIRKLMGENDWLSQGEARQLEEEFNNVQQRIADERRKRSSGTEGGLDVRIAGVSKKATERQINYLKARIKNAGADPDNEMFMREVIKQSGFDADDIGNLSTGEMSKIIDSVNIVIPKAKEAFLKQKAPGNYNN</sequence>
<gene>
    <name evidence="1" type="ORF">DFR58_10116</name>
</gene>
<dbReference type="Proteomes" id="UP000253034">
    <property type="component" value="Unassembled WGS sequence"/>
</dbReference>
<comment type="caution">
    <text evidence="1">The sequence shown here is derived from an EMBL/GenBank/DDBJ whole genome shotgun (WGS) entry which is preliminary data.</text>
</comment>
<name>A0A369BM94_9FIRM</name>
<proteinExistence type="predicted"/>
<organism evidence="1 2">
    <name type="scientific">Anaerobacterium chartisolvens</name>
    <dbReference type="NCBI Taxonomy" id="1297424"/>
    <lineage>
        <taxon>Bacteria</taxon>
        <taxon>Bacillati</taxon>
        <taxon>Bacillota</taxon>
        <taxon>Clostridia</taxon>
        <taxon>Eubacteriales</taxon>
        <taxon>Oscillospiraceae</taxon>
        <taxon>Anaerobacterium</taxon>
    </lineage>
</organism>
<keyword evidence="2" id="KW-1185">Reference proteome</keyword>
<dbReference type="AlphaFoldDB" id="A0A369BM94"/>
<dbReference type="OrthoDB" id="2081289at2"/>
<evidence type="ECO:0000313" key="2">
    <source>
        <dbReference type="Proteomes" id="UP000253034"/>
    </source>
</evidence>
<reference evidence="1 2" key="1">
    <citation type="submission" date="2018-07" db="EMBL/GenBank/DDBJ databases">
        <title>Genomic Encyclopedia of Type Strains, Phase IV (KMG-IV): sequencing the most valuable type-strain genomes for metagenomic binning, comparative biology and taxonomic classification.</title>
        <authorList>
            <person name="Goeker M."/>
        </authorList>
    </citation>
    <scope>NUCLEOTIDE SEQUENCE [LARGE SCALE GENOMIC DNA]</scope>
    <source>
        <strain evidence="1 2">DSM 27016</strain>
    </source>
</reference>
<protein>
    <submittedName>
        <fullName evidence="1">Uncharacterized protein</fullName>
    </submittedName>
</protein>
<accession>A0A369BM94</accession>
<evidence type="ECO:0000313" key="1">
    <source>
        <dbReference type="EMBL" id="RCX20814.1"/>
    </source>
</evidence>
<dbReference type="EMBL" id="QPJT01000001">
    <property type="protein sequence ID" value="RCX20814.1"/>
    <property type="molecule type" value="Genomic_DNA"/>
</dbReference>
<dbReference type="RefSeq" id="WP_114295775.1">
    <property type="nucleotide sequence ID" value="NZ_QPJT01000001.1"/>
</dbReference>